<dbReference type="SMART" id="SM00671">
    <property type="entry name" value="SEL1"/>
    <property type="match status" value="3"/>
</dbReference>
<evidence type="ECO:0000259" key="1">
    <source>
        <dbReference type="PROSITE" id="PS51724"/>
    </source>
</evidence>
<organism evidence="2 3">
    <name type="scientific">Sphingomonas quercus</name>
    <dbReference type="NCBI Taxonomy" id="2842451"/>
    <lineage>
        <taxon>Bacteria</taxon>
        <taxon>Pseudomonadati</taxon>
        <taxon>Pseudomonadota</taxon>
        <taxon>Alphaproteobacteria</taxon>
        <taxon>Sphingomonadales</taxon>
        <taxon>Sphingomonadaceae</taxon>
        <taxon>Sphingomonas</taxon>
    </lineage>
</organism>
<dbReference type="Proteomes" id="UP000776276">
    <property type="component" value="Unassembled WGS sequence"/>
</dbReference>
<dbReference type="Pfam" id="PF08238">
    <property type="entry name" value="Sel1"/>
    <property type="match status" value="3"/>
</dbReference>
<proteinExistence type="predicted"/>
<dbReference type="PANTHER" id="PTHR43628:SF1">
    <property type="entry name" value="CHITIN SYNTHASE REGULATORY FACTOR 2-RELATED"/>
    <property type="match status" value="1"/>
</dbReference>
<dbReference type="EMBL" id="JAHKRT010000007">
    <property type="protein sequence ID" value="MBU3078886.1"/>
    <property type="molecule type" value="Genomic_DNA"/>
</dbReference>
<feature type="domain" description="SPOR" evidence="1">
    <location>
        <begin position="213"/>
        <end position="291"/>
    </location>
</feature>
<evidence type="ECO:0000313" key="2">
    <source>
        <dbReference type="EMBL" id="MBU3078886.1"/>
    </source>
</evidence>
<comment type="caution">
    <text evidence="2">The sequence shown here is derived from an EMBL/GenBank/DDBJ whole genome shotgun (WGS) entry which is preliminary data.</text>
</comment>
<sequence>MAVTLATQAAQAAETDAPAGHQVATVFLNTTPQDSAAAIAGWRSRAAAGNAEAQYNLGQAYRRGEGVPADPDQAQSWYRKAADQGYLNAEAQLGLMLFTSPRRSESFSWLEKAATAGEPRAQYVLGTALFNGDGVAKDWPRAYAMMSRAAAGGLDAAKRSLATMETYINVADRQRGAALASALGANGAPAAAPRAETAVRAPASAATVHPAKVSAGSGWRIQLGAFGQEQAAQNYWTDLSRLATLRDLTPRFMPANGVTRLQAGPFPGKAAAASACAAIQKAGKGCFLVAP</sequence>
<dbReference type="InterPro" id="IPR052945">
    <property type="entry name" value="Mitotic_Regulator"/>
</dbReference>
<keyword evidence="3" id="KW-1185">Reference proteome</keyword>
<dbReference type="InterPro" id="IPR007730">
    <property type="entry name" value="SPOR-like_dom"/>
</dbReference>
<reference evidence="2 3" key="1">
    <citation type="submission" date="2021-06" db="EMBL/GenBank/DDBJ databases">
        <title>Sphingomonas sp. XMGL2, whole genome shotgun sequencing project.</title>
        <authorList>
            <person name="Zhao G."/>
            <person name="Shen L."/>
        </authorList>
    </citation>
    <scope>NUCLEOTIDE SEQUENCE [LARGE SCALE GENOMIC DNA]</scope>
    <source>
        <strain evidence="2 3">XMGL2</strain>
    </source>
</reference>
<dbReference type="InterPro" id="IPR006597">
    <property type="entry name" value="Sel1-like"/>
</dbReference>
<accession>A0ABS6BKR5</accession>
<protein>
    <submittedName>
        <fullName evidence="2">SEL1-like repeat protein</fullName>
    </submittedName>
</protein>
<gene>
    <name evidence="2" type="ORF">KOF26_13530</name>
</gene>
<dbReference type="PROSITE" id="PS51724">
    <property type="entry name" value="SPOR"/>
    <property type="match status" value="1"/>
</dbReference>
<name>A0ABS6BKR5_9SPHN</name>
<dbReference type="Pfam" id="PF05036">
    <property type="entry name" value="SPOR"/>
    <property type="match status" value="1"/>
</dbReference>
<dbReference type="PANTHER" id="PTHR43628">
    <property type="entry name" value="ACTIVATOR OF C KINASE PROTEIN 1-RELATED"/>
    <property type="match status" value="1"/>
</dbReference>
<evidence type="ECO:0000313" key="3">
    <source>
        <dbReference type="Proteomes" id="UP000776276"/>
    </source>
</evidence>